<sequence length="514" mass="57665">MSYGISWKPNVADPIVTRVGNMSYHKTLPIQNNMRGCIAQMNGGVKIKYFLDPTDWRWREDPRGSVLKDQTLIIQSVEDGIYRIENDVFSTLQYENQWLRIQGIIPCQVIDIDTGVNEATIRIQEEFNDGELPSSGDVELGAVLNGYDGEVMVLVPEFWIKSWDTDTRREVRISPSKIDDTWEHQPRILIGAYHDTVLNTVPENMGYLSTLEVNSALSIANTHDYCRGGNNSADYDEYITTDRFRSMLGKPRTGLSRATMRANCRKSGKEILSYLQYKRVLYWLYVIEYANFNCQDDFIPSDDNPKNGGLGEGVSVANKEYWTFYNDNNPLTPNGYTNSFGNGTNIEEMITVMPTTSGGESDNEVTLYVPRWHGIENPFGDVMNNVDGVLINPSVELGSVKYNEVYATDDPSLYSDSDYSKMRLVGMAICGNGYIREWELGNTAEIIPRMPGGNTTQFKCDFYAVTANTGLRQLFLGGNACSGYYDGLGAFLSKAEVTATVLDDTGYRSSCVVN</sequence>
<reference evidence="1" key="1">
    <citation type="journal article" date="2021" name="Proc. Natl. Acad. Sci. U.S.A.">
        <title>A Catalog of Tens of Thousands of Viruses from Human Metagenomes Reveals Hidden Associations with Chronic Diseases.</title>
        <authorList>
            <person name="Tisza M.J."/>
            <person name="Buck C.B."/>
        </authorList>
    </citation>
    <scope>NUCLEOTIDE SEQUENCE</scope>
    <source>
        <strain evidence="1">Ct3KQ27</strain>
    </source>
</reference>
<organism evidence="1">
    <name type="scientific">CrAss-like virus sp. ct3KQ27</name>
    <dbReference type="NCBI Taxonomy" id="2825834"/>
    <lineage>
        <taxon>Viruses</taxon>
        <taxon>Duplodnaviria</taxon>
        <taxon>Heunggongvirae</taxon>
        <taxon>Uroviricota</taxon>
        <taxon>Caudoviricetes</taxon>
        <taxon>Crassvirales</taxon>
    </lineage>
</organism>
<name>A0A8S5TT01_9CAUD</name>
<evidence type="ECO:0000313" key="1">
    <source>
        <dbReference type="EMBL" id="DAF85325.1"/>
    </source>
</evidence>
<dbReference type="EMBL" id="BK015923">
    <property type="protein sequence ID" value="DAF85325.1"/>
    <property type="molecule type" value="Genomic_DNA"/>
</dbReference>
<protein>
    <submittedName>
        <fullName evidence="1">Uncharacterized protein</fullName>
    </submittedName>
</protein>
<proteinExistence type="predicted"/>
<accession>A0A8S5TT01</accession>